<organism evidence="1 2">
    <name type="scientific">Bradyrhizobium lablabi</name>
    <dbReference type="NCBI Taxonomy" id="722472"/>
    <lineage>
        <taxon>Bacteria</taxon>
        <taxon>Pseudomonadati</taxon>
        <taxon>Pseudomonadota</taxon>
        <taxon>Alphaproteobacteria</taxon>
        <taxon>Hyphomicrobiales</taxon>
        <taxon>Nitrobacteraceae</taxon>
        <taxon>Bradyrhizobium</taxon>
    </lineage>
</organism>
<proteinExistence type="predicted"/>
<dbReference type="Proteomes" id="UP000189935">
    <property type="component" value="Chromosome I"/>
</dbReference>
<name>A0A1M6ICU5_9BRAD</name>
<dbReference type="AlphaFoldDB" id="A0A1M6ICU5"/>
<reference evidence="1 2" key="1">
    <citation type="submission" date="2016-11" db="EMBL/GenBank/DDBJ databases">
        <authorList>
            <person name="Jaros S."/>
            <person name="Januszkiewicz K."/>
            <person name="Wedrychowicz H."/>
        </authorList>
    </citation>
    <scope>NUCLEOTIDE SEQUENCE [LARGE SCALE GENOMIC DNA]</scope>
    <source>
        <strain evidence="1 2">GAS499</strain>
    </source>
</reference>
<sequence>MLQRALPVQHPPFALGEKLGVHAPSRARALVRVFVGHCLRLLRLLGQFAAAGGPLS</sequence>
<evidence type="ECO:0000313" key="1">
    <source>
        <dbReference type="EMBL" id="SHJ32146.1"/>
    </source>
</evidence>
<gene>
    <name evidence="1" type="ORF">SAMN05444159_0303</name>
</gene>
<protein>
    <submittedName>
        <fullName evidence="1">Uncharacterized protein</fullName>
    </submittedName>
</protein>
<dbReference type="EMBL" id="LT670844">
    <property type="protein sequence ID" value="SHJ32146.1"/>
    <property type="molecule type" value="Genomic_DNA"/>
</dbReference>
<evidence type="ECO:0000313" key="2">
    <source>
        <dbReference type="Proteomes" id="UP000189935"/>
    </source>
</evidence>
<accession>A0A1M6ICU5</accession>